<dbReference type="InterPro" id="IPR029063">
    <property type="entry name" value="SAM-dependent_MTases_sf"/>
</dbReference>
<accession>A0A7V4CN41</accession>
<dbReference type="InterPro" id="IPR002941">
    <property type="entry name" value="DNA_methylase_N4/N6"/>
</dbReference>
<keyword evidence="1 5" id="KW-0489">Methyltransferase</keyword>
<feature type="domain" description="DNA methylase N-4/N-6" evidence="4">
    <location>
        <begin position="35"/>
        <end position="170"/>
    </location>
</feature>
<dbReference type="PRINTS" id="PR00508">
    <property type="entry name" value="S21N4MTFRASE"/>
</dbReference>
<dbReference type="EMBL" id="DTBH01000123">
    <property type="protein sequence ID" value="HGQ77360.1"/>
    <property type="molecule type" value="Genomic_DNA"/>
</dbReference>
<name>A0A7V4CN41_FERPE</name>
<evidence type="ECO:0000259" key="4">
    <source>
        <dbReference type="Pfam" id="PF01555"/>
    </source>
</evidence>
<proteinExistence type="inferred from homology"/>
<evidence type="ECO:0000256" key="1">
    <source>
        <dbReference type="ARBA" id="ARBA00022603"/>
    </source>
</evidence>
<reference evidence="5" key="1">
    <citation type="journal article" date="2020" name="mSystems">
        <title>Genome- and Community-Level Interaction Insights into Carbon Utilization and Element Cycling Functions of Hydrothermarchaeota in Hydrothermal Sediment.</title>
        <authorList>
            <person name="Zhou Z."/>
            <person name="Liu Y."/>
            <person name="Xu W."/>
            <person name="Pan J."/>
            <person name="Luo Z.H."/>
            <person name="Li M."/>
        </authorList>
    </citation>
    <scope>NUCLEOTIDE SEQUENCE [LARGE SCALE GENOMIC DNA]</scope>
    <source>
        <strain evidence="5">SpSt-640</strain>
    </source>
</reference>
<dbReference type="GO" id="GO:0008170">
    <property type="term" value="F:N-methyltransferase activity"/>
    <property type="evidence" value="ECO:0007669"/>
    <property type="project" value="InterPro"/>
</dbReference>
<gene>
    <name evidence="5" type="ORF">ENU12_05550</name>
</gene>
<evidence type="ECO:0000256" key="3">
    <source>
        <dbReference type="RuleBase" id="RU362026"/>
    </source>
</evidence>
<keyword evidence="2 5" id="KW-0808">Transferase</keyword>
<dbReference type="EC" id="2.1.1.-" evidence="3"/>
<dbReference type="SUPFAM" id="SSF53335">
    <property type="entry name" value="S-adenosyl-L-methionine-dependent methyltransferases"/>
    <property type="match status" value="1"/>
</dbReference>
<dbReference type="Pfam" id="PF01555">
    <property type="entry name" value="N6_N4_Mtase"/>
    <property type="match status" value="1"/>
</dbReference>
<sequence>MRSLDPEINGWLEKQRIIVGDARNLKALGIEDNSIDLVFAHPPYWNLINYSKEHGYVEGDLSTVQTLEEFLHGMTQVFNEIKRVLKPERYVCILIGETFLQGGQVVPLDYYLTDLMLKLGFEFYTKVIKYTRLATSRLNFINTMKYRSLRSNFFICIHDYVLIFRKRGANTGT</sequence>
<protein>
    <recommendedName>
        <fullName evidence="3">Methyltransferase</fullName>
        <ecNumber evidence="3">2.1.1.-</ecNumber>
    </recommendedName>
</protein>
<dbReference type="AlphaFoldDB" id="A0A7V4CN41"/>
<evidence type="ECO:0000313" key="5">
    <source>
        <dbReference type="EMBL" id="HGQ77360.1"/>
    </source>
</evidence>
<dbReference type="GO" id="GO:0032259">
    <property type="term" value="P:methylation"/>
    <property type="evidence" value="ECO:0007669"/>
    <property type="project" value="UniProtKB-KW"/>
</dbReference>
<organism evidence="5">
    <name type="scientific">Fervidobacterium pennivorans</name>
    <dbReference type="NCBI Taxonomy" id="93466"/>
    <lineage>
        <taxon>Bacteria</taxon>
        <taxon>Thermotogati</taxon>
        <taxon>Thermotogota</taxon>
        <taxon>Thermotogae</taxon>
        <taxon>Thermotogales</taxon>
        <taxon>Fervidobacteriaceae</taxon>
        <taxon>Fervidobacterium</taxon>
    </lineage>
</organism>
<dbReference type="InterPro" id="IPR001091">
    <property type="entry name" value="RM_Methyltransferase"/>
</dbReference>
<dbReference type="Gene3D" id="3.40.50.150">
    <property type="entry name" value="Vaccinia Virus protein VP39"/>
    <property type="match status" value="1"/>
</dbReference>
<comment type="similarity">
    <text evidence="3">Belongs to the N(4)/N(6)-methyltransferase family.</text>
</comment>
<evidence type="ECO:0000256" key="2">
    <source>
        <dbReference type="ARBA" id="ARBA00022679"/>
    </source>
</evidence>
<dbReference type="GO" id="GO:0003677">
    <property type="term" value="F:DNA binding"/>
    <property type="evidence" value="ECO:0007669"/>
    <property type="project" value="InterPro"/>
</dbReference>
<comment type="caution">
    <text evidence="5">The sequence shown here is derived from an EMBL/GenBank/DDBJ whole genome shotgun (WGS) entry which is preliminary data.</text>
</comment>